<evidence type="ECO:0000256" key="4">
    <source>
        <dbReference type="SAM" id="MobiDB-lite"/>
    </source>
</evidence>
<dbReference type="Gene3D" id="3.10.450.80">
    <property type="match status" value="1"/>
</dbReference>
<dbReference type="AlphaFoldDB" id="A0AAV8XNC7"/>
<gene>
    <name evidence="5" type="ORF">NQ318_007149</name>
</gene>
<dbReference type="FunFam" id="3.10.450.80:FF:000004">
    <property type="entry name" value="Predicted protein"/>
    <property type="match status" value="1"/>
</dbReference>
<keyword evidence="6" id="KW-1185">Reference proteome</keyword>
<protein>
    <recommendedName>
        <fullName evidence="7">60S ribosomal protein L44</fullName>
    </recommendedName>
</protein>
<sequence>MRPRAEGVTTESNRVSEDKRSPSFVKRQRPPKKIVLRMECTDCKYRKQIPLKRCKHFELGGDKKRKGQMIQF</sequence>
<reference evidence="5" key="1">
    <citation type="journal article" date="2023" name="Insect Mol. Biol.">
        <title>Genome sequencing provides insights into the evolution of gene families encoding plant cell wall-degrading enzymes in longhorned beetles.</title>
        <authorList>
            <person name="Shin N.R."/>
            <person name="Okamura Y."/>
            <person name="Kirsch R."/>
            <person name="Pauchet Y."/>
        </authorList>
    </citation>
    <scope>NUCLEOTIDE SEQUENCE</scope>
    <source>
        <strain evidence="5">AMC_N1</strain>
    </source>
</reference>
<dbReference type="SUPFAM" id="SSF57829">
    <property type="entry name" value="Zn-binding ribosomal proteins"/>
    <property type="match status" value="1"/>
</dbReference>
<comment type="caution">
    <text evidence="5">The sequence shown here is derived from an EMBL/GenBank/DDBJ whole genome shotgun (WGS) entry which is preliminary data.</text>
</comment>
<proteinExistence type="inferred from homology"/>
<keyword evidence="3" id="KW-0687">Ribonucleoprotein</keyword>
<comment type="similarity">
    <text evidence="1">Belongs to the eukaryotic ribosomal protein eL42 family.</text>
</comment>
<feature type="region of interest" description="Disordered" evidence="4">
    <location>
        <begin position="1"/>
        <end position="30"/>
    </location>
</feature>
<evidence type="ECO:0008006" key="7">
    <source>
        <dbReference type="Google" id="ProtNLM"/>
    </source>
</evidence>
<keyword evidence="2" id="KW-0689">Ribosomal protein</keyword>
<evidence type="ECO:0000256" key="2">
    <source>
        <dbReference type="ARBA" id="ARBA00022980"/>
    </source>
</evidence>
<evidence type="ECO:0000313" key="5">
    <source>
        <dbReference type="EMBL" id="KAJ8940448.1"/>
    </source>
</evidence>
<evidence type="ECO:0000256" key="1">
    <source>
        <dbReference type="ARBA" id="ARBA00009364"/>
    </source>
</evidence>
<dbReference type="GO" id="GO:1990904">
    <property type="term" value="C:ribonucleoprotein complex"/>
    <property type="evidence" value="ECO:0007669"/>
    <property type="project" value="UniProtKB-KW"/>
</dbReference>
<dbReference type="InterPro" id="IPR053708">
    <property type="entry name" value="Ribosomal_LSU_eL42"/>
</dbReference>
<accession>A0AAV8XNC7</accession>
<dbReference type="GO" id="GO:0006412">
    <property type="term" value="P:translation"/>
    <property type="evidence" value="ECO:0007669"/>
    <property type="project" value="InterPro"/>
</dbReference>
<dbReference type="InterPro" id="IPR011332">
    <property type="entry name" value="Ribosomal_zn-bd"/>
</dbReference>
<evidence type="ECO:0000313" key="6">
    <source>
        <dbReference type="Proteomes" id="UP001162162"/>
    </source>
</evidence>
<dbReference type="GO" id="GO:0005840">
    <property type="term" value="C:ribosome"/>
    <property type="evidence" value="ECO:0007669"/>
    <property type="project" value="UniProtKB-KW"/>
</dbReference>
<dbReference type="InterPro" id="IPR000552">
    <property type="entry name" value="Ribosomal_eL44"/>
</dbReference>
<dbReference type="Pfam" id="PF00935">
    <property type="entry name" value="Ribosomal_L44"/>
    <property type="match status" value="1"/>
</dbReference>
<dbReference type="EMBL" id="JAPWTK010000431">
    <property type="protein sequence ID" value="KAJ8940448.1"/>
    <property type="molecule type" value="Genomic_DNA"/>
</dbReference>
<evidence type="ECO:0000256" key="3">
    <source>
        <dbReference type="ARBA" id="ARBA00023274"/>
    </source>
</evidence>
<dbReference type="Proteomes" id="UP001162162">
    <property type="component" value="Unassembled WGS sequence"/>
</dbReference>
<organism evidence="5 6">
    <name type="scientific">Aromia moschata</name>
    <dbReference type="NCBI Taxonomy" id="1265417"/>
    <lineage>
        <taxon>Eukaryota</taxon>
        <taxon>Metazoa</taxon>
        <taxon>Ecdysozoa</taxon>
        <taxon>Arthropoda</taxon>
        <taxon>Hexapoda</taxon>
        <taxon>Insecta</taxon>
        <taxon>Pterygota</taxon>
        <taxon>Neoptera</taxon>
        <taxon>Endopterygota</taxon>
        <taxon>Coleoptera</taxon>
        <taxon>Polyphaga</taxon>
        <taxon>Cucujiformia</taxon>
        <taxon>Chrysomeloidea</taxon>
        <taxon>Cerambycidae</taxon>
        <taxon>Cerambycinae</taxon>
        <taxon>Callichromatini</taxon>
        <taxon>Aromia</taxon>
    </lineage>
</organism>
<dbReference type="GO" id="GO:0003735">
    <property type="term" value="F:structural constituent of ribosome"/>
    <property type="evidence" value="ECO:0007669"/>
    <property type="project" value="InterPro"/>
</dbReference>
<dbReference type="PANTHER" id="PTHR10369">
    <property type="entry name" value="60S RIBOSOMAL PROTEIN L36A/L44"/>
    <property type="match status" value="1"/>
</dbReference>
<name>A0AAV8XNC7_9CUCU</name>